<dbReference type="SUPFAM" id="SSF57184">
    <property type="entry name" value="Growth factor receptor domain"/>
    <property type="match status" value="1"/>
</dbReference>
<evidence type="ECO:0000313" key="3">
    <source>
        <dbReference type="Proteomes" id="UP000256970"/>
    </source>
</evidence>
<accession>A0A383WN59</accession>
<dbReference type="InterPro" id="IPR002049">
    <property type="entry name" value="LE_dom"/>
</dbReference>
<keyword evidence="3" id="KW-1185">Reference proteome</keyword>
<evidence type="ECO:0000313" key="2">
    <source>
        <dbReference type="EMBL" id="SZX78624.1"/>
    </source>
</evidence>
<dbReference type="EMBL" id="FNXT01001326">
    <property type="protein sequence ID" value="SZX78624.1"/>
    <property type="molecule type" value="Genomic_DNA"/>
</dbReference>
<protein>
    <recommendedName>
        <fullName evidence="1">Laminin EGF-like domain-containing protein</fullName>
    </recommendedName>
</protein>
<dbReference type="Gene3D" id="2.10.50.10">
    <property type="entry name" value="Tumor Necrosis Factor Receptor, subunit A, domain 2"/>
    <property type="match status" value="1"/>
</dbReference>
<evidence type="ECO:0000259" key="1">
    <source>
        <dbReference type="PROSITE" id="PS01248"/>
    </source>
</evidence>
<proteinExistence type="predicted"/>
<dbReference type="InterPro" id="IPR011641">
    <property type="entry name" value="Tyr-kin_ephrin_A/B_rcpt-like"/>
</dbReference>
<dbReference type="PROSITE" id="PS01248">
    <property type="entry name" value="EGF_LAM_1"/>
    <property type="match status" value="1"/>
</dbReference>
<feature type="domain" description="Laminin EGF-like" evidence="1">
    <location>
        <begin position="38"/>
        <end position="72"/>
    </location>
</feature>
<gene>
    <name evidence="2" type="ORF">BQ4739_LOCUS18945</name>
</gene>
<dbReference type="Pfam" id="PF07699">
    <property type="entry name" value="Ephrin_rec_like"/>
    <property type="match status" value="1"/>
</dbReference>
<sequence>MCKMCPHGSIAPAAGSLQCSKCSAGFTTPNSPIVRTACSVCRPGRAGPACEKCPANTWSPGGDAASTSCIRCLNGAQSAAGSTSDKAWGSKCIGANANTCKRAANSNGVCTNVPGFGIECGCNPGYIWVNGACKEVITC</sequence>
<dbReference type="InterPro" id="IPR009030">
    <property type="entry name" value="Growth_fac_rcpt_cys_sf"/>
</dbReference>
<organism evidence="2 3">
    <name type="scientific">Tetradesmus obliquus</name>
    <name type="common">Green alga</name>
    <name type="synonym">Acutodesmus obliquus</name>
    <dbReference type="NCBI Taxonomy" id="3088"/>
    <lineage>
        <taxon>Eukaryota</taxon>
        <taxon>Viridiplantae</taxon>
        <taxon>Chlorophyta</taxon>
        <taxon>core chlorophytes</taxon>
        <taxon>Chlorophyceae</taxon>
        <taxon>CS clade</taxon>
        <taxon>Sphaeropleales</taxon>
        <taxon>Scenedesmaceae</taxon>
        <taxon>Tetradesmus</taxon>
    </lineage>
</organism>
<reference evidence="2 3" key="1">
    <citation type="submission" date="2016-10" db="EMBL/GenBank/DDBJ databases">
        <authorList>
            <person name="Cai Z."/>
        </authorList>
    </citation>
    <scope>NUCLEOTIDE SEQUENCE [LARGE SCALE GENOMIC DNA]</scope>
</reference>
<name>A0A383WN59_TETOB</name>
<dbReference type="AlphaFoldDB" id="A0A383WN59"/>
<dbReference type="Proteomes" id="UP000256970">
    <property type="component" value="Unassembled WGS sequence"/>
</dbReference>